<feature type="coiled-coil region" evidence="10">
    <location>
        <begin position="229"/>
        <end position="256"/>
    </location>
</feature>
<evidence type="ECO:0000256" key="4">
    <source>
        <dbReference type="ARBA" id="ARBA00022553"/>
    </source>
</evidence>
<dbReference type="EC" id="2.7.13.3" evidence="3"/>
<dbReference type="Pfam" id="PF17149">
    <property type="entry name" value="CHASE5"/>
    <property type="match status" value="1"/>
</dbReference>
<evidence type="ECO:0000256" key="1">
    <source>
        <dbReference type="ARBA" id="ARBA00000085"/>
    </source>
</evidence>
<feature type="domain" description="HAMP" evidence="13">
    <location>
        <begin position="170"/>
        <end position="227"/>
    </location>
</feature>
<dbReference type="PROSITE" id="PS50885">
    <property type="entry name" value="HAMP"/>
    <property type="match status" value="1"/>
</dbReference>
<dbReference type="InterPro" id="IPR003594">
    <property type="entry name" value="HATPase_dom"/>
</dbReference>
<evidence type="ECO:0000256" key="11">
    <source>
        <dbReference type="SAM" id="Phobius"/>
    </source>
</evidence>
<dbReference type="InterPro" id="IPR003660">
    <property type="entry name" value="HAMP_dom"/>
</dbReference>
<dbReference type="RefSeq" id="WP_233052489.1">
    <property type="nucleotide sequence ID" value="NZ_JAIMJA010000008.1"/>
</dbReference>
<dbReference type="PANTHER" id="PTHR43065">
    <property type="entry name" value="SENSOR HISTIDINE KINASE"/>
    <property type="match status" value="1"/>
</dbReference>
<evidence type="ECO:0000256" key="8">
    <source>
        <dbReference type="ARBA" id="ARBA00022840"/>
    </source>
</evidence>
<dbReference type="EMBL" id="JAIMJA010000008">
    <property type="protein sequence ID" value="MCE2594978.1"/>
    <property type="molecule type" value="Genomic_DNA"/>
</dbReference>
<dbReference type="InterPro" id="IPR004358">
    <property type="entry name" value="Sig_transdc_His_kin-like_C"/>
</dbReference>
<evidence type="ECO:0000256" key="3">
    <source>
        <dbReference type="ARBA" id="ARBA00012438"/>
    </source>
</evidence>
<name>A0ABS8WBA8_9GAMM</name>
<gene>
    <name evidence="14" type="ORF">K6Y31_09135</name>
</gene>
<evidence type="ECO:0000256" key="2">
    <source>
        <dbReference type="ARBA" id="ARBA00004370"/>
    </source>
</evidence>
<keyword evidence="6" id="KW-0547">Nucleotide-binding</keyword>
<evidence type="ECO:0000313" key="14">
    <source>
        <dbReference type="EMBL" id="MCE2594978.1"/>
    </source>
</evidence>
<keyword evidence="5" id="KW-0808">Transferase</keyword>
<organism evidence="14 15">
    <name type="scientific">Motilimonas cestriensis</name>
    <dbReference type="NCBI Taxonomy" id="2742685"/>
    <lineage>
        <taxon>Bacteria</taxon>
        <taxon>Pseudomonadati</taxon>
        <taxon>Pseudomonadota</taxon>
        <taxon>Gammaproteobacteria</taxon>
        <taxon>Alteromonadales</taxon>
        <taxon>Alteromonadales genera incertae sedis</taxon>
        <taxon>Motilimonas</taxon>
    </lineage>
</organism>
<dbReference type="PRINTS" id="PR00344">
    <property type="entry name" value="BCTRLSENSOR"/>
</dbReference>
<comment type="subcellular location">
    <subcellularLocation>
        <location evidence="2">Membrane</location>
    </subcellularLocation>
</comment>
<dbReference type="InterPro" id="IPR036890">
    <property type="entry name" value="HATPase_C_sf"/>
</dbReference>
<dbReference type="CDD" id="cd00082">
    <property type="entry name" value="HisKA"/>
    <property type="match status" value="1"/>
</dbReference>
<feature type="transmembrane region" description="Helical" evidence="11">
    <location>
        <begin position="14"/>
        <end position="35"/>
    </location>
</feature>
<protein>
    <recommendedName>
        <fullName evidence="3">histidine kinase</fullName>
        <ecNumber evidence="3">2.7.13.3</ecNumber>
    </recommendedName>
</protein>
<dbReference type="Pfam" id="PF02518">
    <property type="entry name" value="HATPase_c"/>
    <property type="match status" value="1"/>
</dbReference>
<keyword evidence="11" id="KW-1133">Transmembrane helix</keyword>
<reference evidence="14 15" key="1">
    <citation type="journal article" date="2022" name="Environ. Microbiol. Rep.">
        <title>Eco-phylogenetic analyses reveal divergent evolution of vitamin B12 metabolism in the marine bacterial family 'Psychromonadaceae'.</title>
        <authorList>
            <person name="Jin X."/>
            <person name="Yang Y."/>
            <person name="Cao H."/>
            <person name="Gao B."/>
            <person name="Zhao Z."/>
        </authorList>
    </citation>
    <scope>NUCLEOTIDE SEQUENCE [LARGE SCALE GENOMIC DNA]</scope>
    <source>
        <strain evidence="14 15">MKS20</strain>
    </source>
</reference>
<accession>A0ABS8WBA8</accession>
<dbReference type="SUPFAM" id="SSF55874">
    <property type="entry name" value="ATPase domain of HSP90 chaperone/DNA topoisomerase II/histidine kinase"/>
    <property type="match status" value="1"/>
</dbReference>
<keyword evidence="10" id="KW-0175">Coiled coil</keyword>
<dbReference type="PROSITE" id="PS50109">
    <property type="entry name" value="HIS_KIN"/>
    <property type="match status" value="1"/>
</dbReference>
<dbReference type="InterPro" id="IPR003661">
    <property type="entry name" value="HisK_dim/P_dom"/>
</dbReference>
<evidence type="ECO:0000259" key="13">
    <source>
        <dbReference type="PROSITE" id="PS50885"/>
    </source>
</evidence>
<comment type="catalytic activity">
    <reaction evidence="1">
        <text>ATP + protein L-histidine = ADP + protein N-phospho-L-histidine.</text>
        <dbReference type="EC" id="2.7.13.3"/>
    </reaction>
</comment>
<keyword evidence="8" id="KW-0067">ATP-binding</keyword>
<evidence type="ECO:0000256" key="10">
    <source>
        <dbReference type="SAM" id="Coils"/>
    </source>
</evidence>
<evidence type="ECO:0000259" key="12">
    <source>
        <dbReference type="PROSITE" id="PS50109"/>
    </source>
</evidence>
<evidence type="ECO:0000256" key="6">
    <source>
        <dbReference type="ARBA" id="ARBA00022741"/>
    </source>
</evidence>
<evidence type="ECO:0000256" key="7">
    <source>
        <dbReference type="ARBA" id="ARBA00022777"/>
    </source>
</evidence>
<feature type="transmembrane region" description="Helical" evidence="11">
    <location>
        <begin position="146"/>
        <end position="168"/>
    </location>
</feature>
<dbReference type="Gene3D" id="1.10.287.130">
    <property type="match status" value="1"/>
</dbReference>
<evidence type="ECO:0000256" key="5">
    <source>
        <dbReference type="ARBA" id="ARBA00022679"/>
    </source>
</evidence>
<sequence length="484" mass="54676">MKKYYRDSVLAKKLIVGTVLCSSIITLLLTSFHLYTQYARDIDQLSQSEQIIRNSLLNSLSESVWDYDNKLIQLQLEGVLSQPYIEQTYLELKDGQTFRSGALEHDWTKTYVFPIVHEQKGKRRELGTLTVTADLHNIYQQLINSAALTLLFNAIKTFGVVIFMLFLIERLIGRHLLRIVSSLDKIDPEQSPASIELGRPAKHLPDDMDKLAEAINAMQQRIHDAHHARLIASQEKAELQERIINQNQQLAQLDRVFTMGEMATSLAHELNQPLASITGFADICKRLVSQDQINHEMVEKTLEKVSSEAIRASEIIRRTREFVRDRTPQRGAHHISPLVHESIAMLQDMANKNQVIINYQPQEKSAQIEVDKVQIEQVLINLIRNAIEALSPQANGCINISQEIEENMVLLHIADNGPGLADKVMQNLFKPFISTKESGMGVGLSICHSIIEAHGGQITVINQPNQGACFTIQLPTCHNEEISF</sequence>
<dbReference type="InterPro" id="IPR033414">
    <property type="entry name" value="Sensor_dom"/>
</dbReference>
<keyword evidence="15" id="KW-1185">Reference proteome</keyword>
<keyword evidence="11" id="KW-0812">Transmembrane</keyword>
<keyword evidence="7" id="KW-0418">Kinase</keyword>
<dbReference type="Proteomes" id="UP001201273">
    <property type="component" value="Unassembled WGS sequence"/>
</dbReference>
<feature type="domain" description="Histidine kinase" evidence="12">
    <location>
        <begin position="265"/>
        <end position="478"/>
    </location>
</feature>
<evidence type="ECO:0000313" key="15">
    <source>
        <dbReference type="Proteomes" id="UP001201273"/>
    </source>
</evidence>
<comment type="caution">
    <text evidence="14">The sequence shown here is derived from an EMBL/GenBank/DDBJ whole genome shotgun (WGS) entry which is preliminary data.</text>
</comment>
<dbReference type="SUPFAM" id="SSF47384">
    <property type="entry name" value="Homodimeric domain of signal transducing histidine kinase"/>
    <property type="match status" value="1"/>
</dbReference>
<dbReference type="Gene3D" id="3.30.565.10">
    <property type="entry name" value="Histidine kinase-like ATPase, C-terminal domain"/>
    <property type="match status" value="1"/>
</dbReference>
<dbReference type="InterPro" id="IPR036097">
    <property type="entry name" value="HisK_dim/P_sf"/>
</dbReference>
<dbReference type="InterPro" id="IPR005467">
    <property type="entry name" value="His_kinase_dom"/>
</dbReference>
<keyword evidence="9" id="KW-0902">Two-component regulatory system</keyword>
<dbReference type="SMART" id="SM00387">
    <property type="entry name" value="HATPase_c"/>
    <property type="match status" value="1"/>
</dbReference>
<evidence type="ECO:0000256" key="9">
    <source>
        <dbReference type="ARBA" id="ARBA00023012"/>
    </source>
</evidence>
<dbReference type="Pfam" id="PF00512">
    <property type="entry name" value="HisKA"/>
    <property type="match status" value="1"/>
</dbReference>
<dbReference type="SMART" id="SM00388">
    <property type="entry name" value="HisKA"/>
    <property type="match status" value="1"/>
</dbReference>
<dbReference type="PANTHER" id="PTHR43065:SF10">
    <property type="entry name" value="PEROXIDE STRESS-ACTIVATED HISTIDINE KINASE MAK3"/>
    <property type="match status" value="1"/>
</dbReference>
<keyword evidence="4" id="KW-0597">Phosphoprotein</keyword>
<keyword evidence="11" id="KW-0472">Membrane</keyword>
<proteinExistence type="predicted"/>